<dbReference type="NCBIfam" id="TIGR04538">
    <property type="entry name" value="P450_cycloAA_1"/>
    <property type="match status" value="1"/>
</dbReference>
<evidence type="ECO:0000256" key="1">
    <source>
        <dbReference type="ARBA" id="ARBA00010617"/>
    </source>
</evidence>
<keyword evidence="2" id="KW-0503">Monooxygenase</keyword>
<evidence type="ECO:0000313" key="4">
    <source>
        <dbReference type="Proteomes" id="UP000035214"/>
    </source>
</evidence>
<protein>
    <recommendedName>
        <fullName evidence="5">Cytochrome</fullName>
    </recommendedName>
</protein>
<keyword evidence="2" id="KW-0349">Heme</keyword>
<dbReference type="GO" id="GO:0046148">
    <property type="term" value="P:pigment biosynthetic process"/>
    <property type="evidence" value="ECO:0007669"/>
    <property type="project" value="InterPro"/>
</dbReference>
<dbReference type="RefSeq" id="WP_046956892.1">
    <property type="nucleotide sequence ID" value="NZ_LCYI01000062.1"/>
</dbReference>
<dbReference type="InterPro" id="IPR030904">
    <property type="entry name" value="CypX"/>
</dbReference>
<dbReference type="PANTHER" id="PTHR46696:SF3">
    <property type="entry name" value="PULCHERRIMINIC ACID SYNTHASE"/>
    <property type="match status" value="1"/>
</dbReference>
<dbReference type="PANTHER" id="PTHR46696">
    <property type="entry name" value="P450, PUTATIVE (EUROFUNG)-RELATED"/>
    <property type="match status" value="1"/>
</dbReference>
<dbReference type="InterPro" id="IPR002397">
    <property type="entry name" value="Cyt_P450_B"/>
</dbReference>
<dbReference type="Pfam" id="PF00067">
    <property type="entry name" value="p450"/>
    <property type="match status" value="1"/>
</dbReference>
<dbReference type="PATRIC" id="fig|1396.428.peg.2611"/>
<dbReference type="PRINTS" id="PR00359">
    <property type="entry name" value="BP450"/>
</dbReference>
<dbReference type="AlphaFoldDB" id="A0A0G8EDM1"/>
<sequence>MSNTVQTVNILSEEFQEDPYKYFSYLRQNDPVHYEPEIDSYFISRYQDVRNILNDTDTFTTKSLAERAEPVMRGPVLAQMRGKEHVAKRKIVLRSFMGDALQKLMPLIKKNAEDLLSPHLPNGKIDLINDFGRTFAVYVTMDMIGLDKKDHKKIGEWHSGVAEFITSINQPPEARKHSLWCSEQLANYLEPIIKERRLNPQEDLISKLCSAKYEGIAMTDTDILALILNILLAATEPGDKTLALLTYNLINQPKQLQDVLNDRSLVPLAIAETLRYNPPVQLIPRQLAKDTEISGIQLSKGTTVFCMIGAANRDPNAFERPDEFNIYRPDLDIKKAFSGAARHLAFGSGIHNCVGAAFAKSEIEIVVNVVLDNMKNIKLEEDFQYVEKGLYTRGPISMPILFDKLV</sequence>
<dbReference type="EMBL" id="LCYI01000062">
    <property type="protein sequence ID" value="KLA22306.1"/>
    <property type="molecule type" value="Genomic_DNA"/>
</dbReference>
<reference evidence="3 4" key="1">
    <citation type="submission" date="2015-04" db="EMBL/GenBank/DDBJ databases">
        <title>Draft Genome Sequences of Eight Spore-Forming Food Isolates of Bacillus cereus Genome sequencing.</title>
        <authorList>
            <person name="Krawcyk A.O."/>
            <person name="de Jong A."/>
            <person name="Eijlander R.T."/>
            <person name="Berendsen E.M."/>
            <person name="Holsappel S."/>
            <person name="Wells-Bennik M."/>
            <person name="Kuipers O.P."/>
        </authorList>
    </citation>
    <scope>NUCLEOTIDE SEQUENCE [LARGE SCALE GENOMIC DNA]</scope>
    <source>
        <strain evidence="3 4">B4077</strain>
    </source>
</reference>
<dbReference type="GO" id="GO:0005506">
    <property type="term" value="F:iron ion binding"/>
    <property type="evidence" value="ECO:0007669"/>
    <property type="project" value="InterPro"/>
</dbReference>
<dbReference type="PROSITE" id="PS00086">
    <property type="entry name" value="CYTOCHROME_P450"/>
    <property type="match status" value="1"/>
</dbReference>
<dbReference type="Proteomes" id="UP000035214">
    <property type="component" value="Unassembled WGS sequence"/>
</dbReference>
<keyword evidence="2" id="KW-0560">Oxidoreductase</keyword>
<evidence type="ECO:0000256" key="2">
    <source>
        <dbReference type="RuleBase" id="RU000461"/>
    </source>
</evidence>
<dbReference type="GO" id="GO:0016705">
    <property type="term" value="F:oxidoreductase activity, acting on paired donors, with incorporation or reduction of molecular oxygen"/>
    <property type="evidence" value="ECO:0007669"/>
    <property type="project" value="InterPro"/>
</dbReference>
<dbReference type="Gene3D" id="1.10.630.10">
    <property type="entry name" value="Cytochrome P450"/>
    <property type="match status" value="1"/>
</dbReference>
<evidence type="ECO:0008006" key="5">
    <source>
        <dbReference type="Google" id="ProtNLM"/>
    </source>
</evidence>
<dbReference type="GO" id="GO:0004497">
    <property type="term" value="F:monooxygenase activity"/>
    <property type="evidence" value="ECO:0007669"/>
    <property type="project" value="UniProtKB-KW"/>
</dbReference>
<comment type="similarity">
    <text evidence="1 2">Belongs to the cytochrome P450 family.</text>
</comment>
<proteinExistence type="inferred from homology"/>
<keyword evidence="2" id="KW-0479">Metal-binding</keyword>
<dbReference type="InterPro" id="IPR036396">
    <property type="entry name" value="Cyt_P450_sf"/>
</dbReference>
<organism evidence="3 4">
    <name type="scientific">Bacillus cereus</name>
    <dbReference type="NCBI Taxonomy" id="1396"/>
    <lineage>
        <taxon>Bacteria</taxon>
        <taxon>Bacillati</taxon>
        <taxon>Bacillota</taxon>
        <taxon>Bacilli</taxon>
        <taxon>Bacillales</taxon>
        <taxon>Bacillaceae</taxon>
        <taxon>Bacillus</taxon>
        <taxon>Bacillus cereus group</taxon>
    </lineage>
</organism>
<dbReference type="SUPFAM" id="SSF48264">
    <property type="entry name" value="Cytochrome P450"/>
    <property type="match status" value="1"/>
</dbReference>
<dbReference type="GO" id="GO:0020037">
    <property type="term" value="F:heme binding"/>
    <property type="evidence" value="ECO:0007669"/>
    <property type="project" value="InterPro"/>
</dbReference>
<comment type="caution">
    <text evidence="3">The sequence shown here is derived from an EMBL/GenBank/DDBJ whole genome shotgun (WGS) entry which is preliminary data.</text>
</comment>
<gene>
    <name evidence="3" type="ORF">B4077_3252</name>
</gene>
<dbReference type="InterPro" id="IPR001128">
    <property type="entry name" value="Cyt_P450"/>
</dbReference>
<name>A0A0G8EDM1_BACCE</name>
<accession>A0A0G8EDM1</accession>
<keyword evidence="2" id="KW-0408">Iron</keyword>
<dbReference type="InterPro" id="IPR017972">
    <property type="entry name" value="Cyt_P450_CS"/>
</dbReference>
<evidence type="ECO:0000313" key="3">
    <source>
        <dbReference type="EMBL" id="KLA22306.1"/>
    </source>
</evidence>